<name>A0ABT8W537_9FLAO</name>
<dbReference type="Pfam" id="PF04773">
    <property type="entry name" value="FecR"/>
    <property type="match status" value="1"/>
</dbReference>
<sequence length="307" mass="34939">MEVTPQILKKYVKGNCSEIESKAVEVWLKSTNSVKKTEKNLDVPTFLEEKLWQNIQAATGDSLDSTRSLKSTWNFLGIAATVLLFIGLGIYNVFFNNYEIYKTDVGQIQTIVLDDGTRVYLNSVSELKVPKEFTTSSREISLNGEAFFEVSKDSLRPFIINTRSSLTKVLGTEFNLSAYANENVALTLHGGRVLFAAKDGNLDDGIILRPGEQAILKDSTITKKSVIPQNYIGWISEKLIFNNEPFELITQKLERRYGVTIRIEKESLKKDFFKGRYDKPKLDTLLEDLSFVLKFNYRKEGEIIIIY</sequence>
<accession>A0ABT8W537</accession>
<dbReference type="InterPro" id="IPR012373">
    <property type="entry name" value="Ferrdict_sens_TM"/>
</dbReference>
<evidence type="ECO:0000259" key="2">
    <source>
        <dbReference type="Pfam" id="PF04773"/>
    </source>
</evidence>
<dbReference type="InterPro" id="IPR032508">
    <property type="entry name" value="FecR_C"/>
</dbReference>
<feature type="domain" description="Protein FecR C-terminal" evidence="3">
    <location>
        <begin position="238"/>
        <end position="306"/>
    </location>
</feature>
<dbReference type="Proteomes" id="UP001176883">
    <property type="component" value="Unassembled WGS sequence"/>
</dbReference>
<reference evidence="4" key="1">
    <citation type="submission" date="2023-07" db="EMBL/GenBank/DDBJ databases">
        <title>Two novel species in the genus Flavivirga.</title>
        <authorList>
            <person name="Kwon K."/>
        </authorList>
    </citation>
    <scope>NUCLEOTIDE SEQUENCE</scope>
    <source>
        <strain evidence="4">KCTC 52353</strain>
    </source>
</reference>
<evidence type="ECO:0000259" key="3">
    <source>
        <dbReference type="Pfam" id="PF16344"/>
    </source>
</evidence>
<dbReference type="Pfam" id="PF16344">
    <property type="entry name" value="FecR_C"/>
    <property type="match status" value="1"/>
</dbReference>
<feature type="transmembrane region" description="Helical" evidence="1">
    <location>
        <begin position="73"/>
        <end position="94"/>
    </location>
</feature>
<keyword evidence="5" id="KW-1185">Reference proteome</keyword>
<protein>
    <submittedName>
        <fullName evidence="4">FecR domain-containing protein</fullName>
    </submittedName>
</protein>
<dbReference type="PANTHER" id="PTHR30273">
    <property type="entry name" value="PERIPLASMIC SIGNAL SENSOR AND SIGMA FACTOR ACTIVATOR FECR-RELATED"/>
    <property type="match status" value="1"/>
</dbReference>
<dbReference type="Gene3D" id="3.55.50.30">
    <property type="match status" value="1"/>
</dbReference>
<dbReference type="PIRSF" id="PIRSF018266">
    <property type="entry name" value="FecR"/>
    <property type="match status" value="1"/>
</dbReference>
<dbReference type="PANTHER" id="PTHR30273:SF2">
    <property type="entry name" value="PROTEIN FECR"/>
    <property type="match status" value="1"/>
</dbReference>
<dbReference type="RefSeq" id="WP_303275920.1">
    <property type="nucleotide sequence ID" value="NZ_JAUOEK010000013.1"/>
</dbReference>
<organism evidence="4 5">
    <name type="scientific">Flavivirga aquimarina</name>
    <dbReference type="NCBI Taxonomy" id="2027862"/>
    <lineage>
        <taxon>Bacteria</taxon>
        <taxon>Pseudomonadati</taxon>
        <taxon>Bacteroidota</taxon>
        <taxon>Flavobacteriia</taxon>
        <taxon>Flavobacteriales</taxon>
        <taxon>Flavobacteriaceae</taxon>
        <taxon>Flavivirga</taxon>
    </lineage>
</organism>
<dbReference type="Gene3D" id="2.60.120.1440">
    <property type="match status" value="1"/>
</dbReference>
<proteinExistence type="predicted"/>
<dbReference type="EMBL" id="JAUOEK010000013">
    <property type="protein sequence ID" value="MDO5968237.1"/>
    <property type="molecule type" value="Genomic_DNA"/>
</dbReference>
<keyword evidence="1" id="KW-1133">Transmembrane helix</keyword>
<evidence type="ECO:0000313" key="5">
    <source>
        <dbReference type="Proteomes" id="UP001176883"/>
    </source>
</evidence>
<gene>
    <name evidence="4" type="ORF">Q4Q35_00305</name>
</gene>
<keyword evidence="1" id="KW-0472">Membrane</keyword>
<dbReference type="InterPro" id="IPR006860">
    <property type="entry name" value="FecR"/>
</dbReference>
<keyword evidence="1" id="KW-0812">Transmembrane</keyword>
<comment type="caution">
    <text evidence="4">The sequence shown here is derived from an EMBL/GenBank/DDBJ whole genome shotgun (WGS) entry which is preliminary data.</text>
</comment>
<evidence type="ECO:0000313" key="4">
    <source>
        <dbReference type="EMBL" id="MDO5968237.1"/>
    </source>
</evidence>
<evidence type="ECO:0000256" key="1">
    <source>
        <dbReference type="SAM" id="Phobius"/>
    </source>
</evidence>
<feature type="domain" description="FecR protein" evidence="2">
    <location>
        <begin position="101"/>
        <end position="193"/>
    </location>
</feature>